<evidence type="ECO:0008006" key="4">
    <source>
        <dbReference type="Google" id="ProtNLM"/>
    </source>
</evidence>
<dbReference type="PANTHER" id="PTHR43384:SF14">
    <property type="entry name" value="ESX-1 SECRETION-ASSOCIATED PROTEIN ESPI"/>
    <property type="match status" value="1"/>
</dbReference>
<proteinExistence type="predicted"/>
<dbReference type="InterPro" id="IPR027417">
    <property type="entry name" value="P-loop_NTPase"/>
</dbReference>
<feature type="region of interest" description="Disordered" evidence="1">
    <location>
        <begin position="134"/>
        <end position="157"/>
    </location>
</feature>
<name>A0ABN0UBC3_9PSEU</name>
<keyword evidence="3" id="KW-1185">Reference proteome</keyword>
<accession>A0ABN0UBC3</accession>
<dbReference type="InterPro" id="IPR050625">
    <property type="entry name" value="ParA/MinD_ATPase"/>
</dbReference>
<organism evidence="2 3">
    <name type="scientific">Saccharothrix mutabilis subsp. mutabilis</name>
    <dbReference type="NCBI Taxonomy" id="66855"/>
    <lineage>
        <taxon>Bacteria</taxon>
        <taxon>Bacillati</taxon>
        <taxon>Actinomycetota</taxon>
        <taxon>Actinomycetes</taxon>
        <taxon>Pseudonocardiales</taxon>
        <taxon>Pseudonocardiaceae</taxon>
        <taxon>Saccharothrix</taxon>
    </lineage>
</organism>
<sequence length="772" mass="83821">MADTPSRPGRSRGGAPPSIDEHALRGRYGQPAVDLVTSLDRLAREGGFTRNDAARHWADRDPRRAREHGILKVSDGGVESIERRRLSETMKMAKGPIPPGLVEAFLELWAPQRPTPEVRTVTDRLLRLRDQLAQAGPAATAAPTRQRKHRPSTQATTSLAHEEELLRTRQELVKAQENATRFRNLAGVLYVALVGLQSAHRQAVHDPQTLEREAVVVRVGQPDNPLTRADGPEEADNPSARPYLHRLLSGWRKTVHALTGGPDGPRQSLTEARRRELITRITRPSAGCHRIAVVGVGTGVAASVITAFLGSALARLRYRAAAGRPDRVIAVDANADDGDTLTARITGEPKTTIRHVLRDAFDITGHEDVRAYTFQTPGQLEILASDVGPTMSESFGVQEYPAVLALLERSYDILLADCGTGLTNPAIGGILDLADSLVLVSTDSVDGAQALADTLDALQSRGHHSLVARAVTVIRSSEPASRDPGGLPEHLAQRCRTVVRIPFDAHLDGDPDIEAAQLEPETRLALLELAAAVADDFTDLGPRGLPAEPPTQPIAIIPAPVAHRVPVPSDPRTGPVMIVPTGPVMVVPTGPPTQPIRITAGPAPYLGTPIPWTEKLRIIDVLFAAYKLTPDARNAARNLAFRSAGFPHPDIEREFRALVNRAVGEPRRTISRLIFHHPQFPTSSQAAAGLDAAWSQGALTEQEYLTKKYWVWEFGRHTPPLVPRADAIYVLDARLAQGALSPDEYCEIVAAVRQRTDLYPADYPHEPIGSWP</sequence>
<dbReference type="SUPFAM" id="SSF52540">
    <property type="entry name" value="P-loop containing nucleoside triphosphate hydrolases"/>
    <property type="match status" value="1"/>
</dbReference>
<reference evidence="2 3" key="1">
    <citation type="journal article" date="2019" name="Int. J. Syst. Evol. Microbiol.">
        <title>The Global Catalogue of Microorganisms (GCM) 10K type strain sequencing project: providing services to taxonomists for standard genome sequencing and annotation.</title>
        <authorList>
            <consortium name="The Broad Institute Genomics Platform"/>
            <consortium name="The Broad Institute Genome Sequencing Center for Infectious Disease"/>
            <person name="Wu L."/>
            <person name="Ma J."/>
        </authorList>
    </citation>
    <scope>NUCLEOTIDE SEQUENCE [LARGE SCALE GENOMIC DNA]</scope>
    <source>
        <strain evidence="2 3">JCM 3380</strain>
    </source>
</reference>
<evidence type="ECO:0000313" key="2">
    <source>
        <dbReference type="EMBL" id="GAA0244946.1"/>
    </source>
</evidence>
<feature type="region of interest" description="Disordered" evidence="1">
    <location>
        <begin position="1"/>
        <end position="26"/>
    </location>
</feature>
<evidence type="ECO:0000313" key="3">
    <source>
        <dbReference type="Proteomes" id="UP001500416"/>
    </source>
</evidence>
<dbReference type="EMBL" id="BAAABU010000013">
    <property type="protein sequence ID" value="GAA0244946.1"/>
    <property type="molecule type" value="Genomic_DNA"/>
</dbReference>
<gene>
    <name evidence="2" type="ORF">GCM10010492_50350</name>
</gene>
<evidence type="ECO:0000256" key="1">
    <source>
        <dbReference type="SAM" id="MobiDB-lite"/>
    </source>
</evidence>
<dbReference type="Gene3D" id="3.40.50.300">
    <property type="entry name" value="P-loop containing nucleotide triphosphate hydrolases"/>
    <property type="match status" value="1"/>
</dbReference>
<comment type="caution">
    <text evidence="2">The sequence shown here is derived from an EMBL/GenBank/DDBJ whole genome shotgun (WGS) entry which is preliminary data.</text>
</comment>
<protein>
    <recommendedName>
        <fullName evidence="4">AAA domain-containing protein</fullName>
    </recommendedName>
</protein>
<dbReference type="PANTHER" id="PTHR43384">
    <property type="entry name" value="SEPTUM SITE-DETERMINING PROTEIN MIND HOMOLOG, CHLOROPLASTIC-RELATED"/>
    <property type="match status" value="1"/>
</dbReference>
<dbReference type="Proteomes" id="UP001500416">
    <property type="component" value="Unassembled WGS sequence"/>
</dbReference>
<feature type="compositionally biased region" description="Low complexity" evidence="1">
    <location>
        <begin position="134"/>
        <end position="144"/>
    </location>
</feature>